<keyword evidence="2" id="KW-1185">Reference proteome</keyword>
<organism evidence="1 2">
    <name type="scientific">Drosophila navojoa</name>
    <name type="common">Fruit fly</name>
    <dbReference type="NCBI Taxonomy" id="7232"/>
    <lineage>
        <taxon>Eukaryota</taxon>
        <taxon>Metazoa</taxon>
        <taxon>Ecdysozoa</taxon>
        <taxon>Arthropoda</taxon>
        <taxon>Hexapoda</taxon>
        <taxon>Insecta</taxon>
        <taxon>Pterygota</taxon>
        <taxon>Neoptera</taxon>
        <taxon>Endopterygota</taxon>
        <taxon>Diptera</taxon>
        <taxon>Brachycera</taxon>
        <taxon>Muscomorpha</taxon>
        <taxon>Ephydroidea</taxon>
        <taxon>Drosophilidae</taxon>
        <taxon>Drosophila</taxon>
    </lineage>
</organism>
<sequence>MQSGFISLLMGNWFQVKLICIRIRNNICLPDKRLRNVNLVCDAFRWDALMSTFDNDNDNDDDDDNEMDINIDGFMQIYQSLNGLLLPKSKPKSKTLLSCLS</sequence>
<protein>
    <submittedName>
        <fullName evidence="1">Uncharacterized protein</fullName>
    </submittedName>
</protein>
<accession>A0A484BIZ9</accession>
<dbReference type="AlphaFoldDB" id="A0A484BIZ9"/>
<name>A0A484BIZ9_DRONA</name>
<proteinExistence type="predicted"/>
<comment type="caution">
    <text evidence="1">The sequence shown here is derived from an EMBL/GenBank/DDBJ whole genome shotgun (WGS) entry which is preliminary data.</text>
</comment>
<dbReference type="EMBL" id="LSRL02000030">
    <property type="protein sequence ID" value="TDG48718.1"/>
    <property type="molecule type" value="Genomic_DNA"/>
</dbReference>
<evidence type="ECO:0000313" key="2">
    <source>
        <dbReference type="Proteomes" id="UP000295192"/>
    </source>
</evidence>
<gene>
    <name evidence="1" type="ORF">AWZ03_004830</name>
</gene>
<evidence type="ECO:0000313" key="1">
    <source>
        <dbReference type="EMBL" id="TDG48718.1"/>
    </source>
</evidence>
<reference evidence="1 2" key="1">
    <citation type="journal article" date="2019" name="J. Hered.">
        <title>An Improved Genome Assembly for Drosophila navojoa, the Basal Species in the mojavensis Cluster.</title>
        <authorList>
            <person name="Vanderlinde T."/>
            <person name="Dupim E.G."/>
            <person name="Nazario-Yepiz N.O."/>
            <person name="Carvalho A.B."/>
        </authorList>
    </citation>
    <scope>NUCLEOTIDE SEQUENCE [LARGE SCALE GENOMIC DNA]</scope>
    <source>
        <strain evidence="1">Navoj_Jal97</strain>
        <tissue evidence="1">Whole organism</tissue>
    </source>
</reference>
<dbReference type="Proteomes" id="UP000295192">
    <property type="component" value="Unassembled WGS sequence"/>
</dbReference>